<dbReference type="Pfam" id="PF00905">
    <property type="entry name" value="Transpeptidase"/>
    <property type="match status" value="1"/>
</dbReference>
<comment type="caution">
    <text evidence="6">The sequence shown here is derived from an EMBL/GenBank/DDBJ whole genome shotgun (WGS) entry which is preliminary data.</text>
</comment>
<keyword evidence="7" id="KW-1185">Reference proteome</keyword>
<dbReference type="Gene3D" id="3.40.710.10">
    <property type="entry name" value="DD-peptidase/beta-lactamase superfamily"/>
    <property type="match status" value="1"/>
</dbReference>
<comment type="subcellular location">
    <subcellularLocation>
        <location evidence="1">Membrane</location>
    </subcellularLocation>
</comment>
<evidence type="ECO:0000256" key="2">
    <source>
        <dbReference type="ARBA" id="ARBA00007171"/>
    </source>
</evidence>
<comment type="similarity">
    <text evidence="2">Belongs to the transpeptidase family.</text>
</comment>
<evidence type="ECO:0000313" key="7">
    <source>
        <dbReference type="Proteomes" id="UP001610861"/>
    </source>
</evidence>
<accession>A0ABW7QDR3</accession>
<sequence>MTTRSTRSPRRRTVVALAVVLAILAGFIVRLVDIQVVSAREHIDDSLVTALGGSRPLYGTRGSIVDESGQTLAGSILLYDAQLDPSNVGAVERTKADGTKDEVPWTEVAAEIGAITGQSAEEIEKVVDDARAANPDSQYAPLKRGLTTEQYRSLAALGIPFLYFDPHPARTYPDGAVAGNLVGYMGLDGEALGGLEQSENDCLTATNGSMSYEKGKDGVIIPGTEQQKAAVNGGTLQLTIDRDLQWYLQQLIAEQVQDMGAQTGTITVVEAKTGKIRAAAEFPSVDPNNVEASDPDDRGSRIFTNWFEPGSTFKPLTAATLIDTGAATPSSTVVASGKETFPNGARVGDSFQHPAYTYTLAGVLIDSSNVGISKFAEKAPAQTRYDYLKKFGISGGSEIAFNGQIAGSLRTPDKWDNQSFYNIAFGQGVATTIPELMGAYQAIANDGLKIPLSLVESCTKDDGTVVKTQQAQATQVVKPSTAVAVQQMMENVSLQSTLAPQIAVPGYNVADKTGTGEIEDGHGGYKSGVYFTTMIGFAPAEDPQYIVAVTLDEPTRIKSSGANASAWQKAMTQVLKTYRVMPSTEAPTLLPKFG</sequence>
<dbReference type="InterPro" id="IPR001460">
    <property type="entry name" value="PCN-bd_Tpept"/>
</dbReference>
<dbReference type="SUPFAM" id="SSF56519">
    <property type="entry name" value="Penicillin binding protein dimerisation domain"/>
    <property type="match status" value="1"/>
</dbReference>
<name>A0ABW7QDR3_9MICO</name>
<evidence type="ECO:0000256" key="3">
    <source>
        <dbReference type="ARBA" id="ARBA00023136"/>
    </source>
</evidence>
<organism evidence="6 7">
    <name type="scientific">Microbacterium alkaliflavum</name>
    <dbReference type="NCBI Taxonomy" id="3248839"/>
    <lineage>
        <taxon>Bacteria</taxon>
        <taxon>Bacillati</taxon>
        <taxon>Actinomycetota</taxon>
        <taxon>Actinomycetes</taxon>
        <taxon>Micrococcales</taxon>
        <taxon>Microbacteriaceae</taxon>
        <taxon>Microbacterium</taxon>
    </lineage>
</organism>
<feature type="domain" description="Penicillin-binding protein transpeptidase" evidence="4">
    <location>
        <begin position="264"/>
        <end position="564"/>
    </location>
</feature>
<evidence type="ECO:0000313" key="6">
    <source>
        <dbReference type="EMBL" id="MFH8252337.1"/>
    </source>
</evidence>
<evidence type="ECO:0000259" key="4">
    <source>
        <dbReference type="Pfam" id="PF00905"/>
    </source>
</evidence>
<dbReference type="Pfam" id="PF03717">
    <property type="entry name" value="PBP_dimer"/>
    <property type="match status" value="1"/>
</dbReference>
<dbReference type="InterPro" id="IPR005311">
    <property type="entry name" value="PBP_dimer"/>
</dbReference>
<evidence type="ECO:0000256" key="1">
    <source>
        <dbReference type="ARBA" id="ARBA00004370"/>
    </source>
</evidence>
<dbReference type="EMBL" id="JBIQWL010000009">
    <property type="protein sequence ID" value="MFH8252337.1"/>
    <property type="molecule type" value="Genomic_DNA"/>
</dbReference>
<feature type="domain" description="Penicillin-binding protein dimerisation" evidence="5">
    <location>
        <begin position="58"/>
        <end position="213"/>
    </location>
</feature>
<protein>
    <submittedName>
        <fullName evidence="6">Peptidoglycan D,D-transpeptidase FtsI family protein</fullName>
    </submittedName>
</protein>
<reference evidence="6 7" key="1">
    <citation type="submission" date="2024-09" db="EMBL/GenBank/DDBJ databases">
        <authorList>
            <person name="Pan X."/>
        </authorList>
    </citation>
    <scope>NUCLEOTIDE SEQUENCE [LARGE SCALE GENOMIC DNA]</scope>
    <source>
        <strain evidence="6 7">B2969</strain>
    </source>
</reference>
<dbReference type="InterPro" id="IPR050515">
    <property type="entry name" value="Beta-lactam/transpept"/>
</dbReference>
<dbReference type="PANTHER" id="PTHR30627">
    <property type="entry name" value="PEPTIDOGLYCAN D,D-TRANSPEPTIDASE"/>
    <property type="match status" value="1"/>
</dbReference>
<proteinExistence type="inferred from homology"/>
<dbReference type="SUPFAM" id="SSF56601">
    <property type="entry name" value="beta-lactamase/transpeptidase-like"/>
    <property type="match status" value="1"/>
</dbReference>
<dbReference type="RefSeq" id="WP_397557771.1">
    <property type="nucleotide sequence ID" value="NZ_JBIQWL010000009.1"/>
</dbReference>
<dbReference type="Gene3D" id="3.90.1310.10">
    <property type="entry name" value="Penicillin-binding protein 2a (Domain 2)"/>
    <property type="match status" value="1"/>
</dbReference>
<keyword evidence="3" id="KW-0472">Membrane</keyword>
<dbReference type="Proteomes" id="UP001610861">
    <property type="component" value="Unassembled WGS sequence"/>
</dbReference>
<evidence type="ECO:0000259" key="5">
    <source>
        <dbReference type="Pfam" id="PF03717"/>
    </source>
</evidence>
<dbReference type="InterPro" id="IPR036138">
    <property type="entry name" value="PBP_dimer_sf"/>
</dbReference>
<dbReference type="PANTHER" id="PTHR30627:SF1">
    <property type="entry name" value="PEPTIDOGLYCAN D,D-TRANSPEPTIDASE FTSI"/>
    <property type="match status" value="1"/>
</dbReference>
<gene>
    <name evidence="6" type="ORF">ACH3VR_18370</name>
</gene>
<dbReference type="InterPro" id="IPR012338">
    <property type="entry name" value="Beta-lactam/transpept-like"/>
</dbReference>
<dbReference type="Gene3D" id="3.30.450.330">
    <property type="match status" value="1"/>
</dbReference>